<keyword evidence="4" id="KW-1185">Reference proteome</keyword>
<dbReference type="Proteomes" id="UP001556692">
    <property type="component" value="Unassembled WGS sequence"/>
</dbReference>
<dbReference type="InterPro" id="IPR036388">
    <property type="entry name" value="WH-like_DNA-bd_sf"/>
</dbReference>
<proteinExistence type="predicted"/>
<dbReference type="Pfam" id="PF07848">
    <property type="entry name" value="PaaX"/>
    <property type="match status" value="1"/>
</dbReference>
<evidence type="ECO:0000259" key="2">
    <source>
        <dbReference type="Pfam" id="PF08223"/>
    </source>
</evidence>
<sequence>MPDPNPSCHLDAMNAEPQSAPLILDRMVDRLHERGRLRVWSLVITVFGDAILPRGGQVPLSVLQELMARLRIEPGAVRTAMSRLAADHWVTRERGGRNSYYRLAEEGRHAFDLATRRIYAAGPPAWDGRWIVAVAPEGDGGRRGDRSRSLRTLGFVPTGPTAWLKPHSEGADPLEDLPEDLLVIDGVAVRIPDGVGRLWQLGSVADAYRDLRDELAPLAAALSRGEALAPLDAMAARVLVNHSWRRIVLRDPGLPEALLPAHWPGEEARQTVRTVYAALAGPSEDWLDRAGMPGQVKPALFAGRFGGLGPDAAG</sequence>
<dbReference type="InterPro" id="IPR036390">
    <property type="entry name" value="WH_DNA-bd_sf"/>
</dbReference>
<dbReference type="PANTHER" id="PTHR30319:SF1">
    <property type="entry name" value="TRANSCRIPTIONAL REPRESSOR PAAX"/>
    <property type="match status" value="1"/>
</dbReference>
<organism evidence="3 4">
    <name type="scientific">Aquibium pacificus</name>
    <dbReference type="NCBI Taxonomy" id="3153579"/>
    <lineage>
        <taxon>Bacteria</taxon>
        <taxon>Pseudomonadati</taxon>
        <taxon>Pseudomonadota</taxon>
        <taxon>Alphaproteobacteria</taxon>
        <taxon>Hyphomicrobiales</taxon>
        <taxon>Phyllobacteriaceae</taxon>
        <taxon>Aquibium</taxon>
    </lineage>
</organism>
<dbReference type="EMBL" id="JBDPGJ010000001">
    <property type="protein sequence ID" value="MEX0404882.1"/>
    <property type="molecule type" value="Genomic_DNA"/>
</dbReference>
<dbReference type="PIRSF" id="PIRSF020623">
    <property type="entry name" value="PaaX"/>
    <property type="match status" value="1"/>
</dbReference>
<dbReference type="InterPro" id="IPR011965">
    <property type="entry name" value="PaaX_trns_reg"/>
</dbReference>
<protein>
    <submittedName>
        <fullName evidence="3">PaaX family transcriptional regulator C-terminal domain-containing protein</fullName>
    </submittedName>
</protein>
<dbReference type="Pfam" id="PF08223">
    <property type="entry name" value="PaaX_C"/>
    <property type="match status" value="1"/>
</dbReference>
<comment type="caution">
    <text evidence="3">The sequence shown here is derived from an EMBL/GenBank/DDBJ whole genome shotgun (WGS) entry which is preliminary data.</text>
</comment>
<evidence type="ECO:0000313" key="4">
    <source>
        <dbReference type="Proteomes" id="UP001556692"/>
    </source>
</evidence>
<dbReference type="Gene3D" id="1.10.10.10">
    <property type="entry name" value="Winged helix-like DNA-binding domain superfamily/Winged helix DNA-binding domain"/>
    <property type="match status" value="1"/>
</dbReference>
<name>A0ABV3SDQ9_9HYPH</name>
<dbReference type="InterPro" id="IPR013225">
    <property type="entry name" value="PaaX_C"/>
</dbReference>
<gene>
    <name evidence="3" type="ORF">ABGN05_04310</name>
</gene>
<dbReference type="RefSeq" id="WP_367952745.1">
    <property type="nucleotide sequence ID" value="NZ_JBDPGJ010000001.1"/>
</dbReference>
<dbReference type="PANTHER" id="PTHR30319">
    <property type="entry name" value="PHENYLACETIC ACID REGULATOR-RELATED TRANSCRIPTIONAL REPRESSOR"/>
    <property type="match status" value="1"/>
</dbReference>
<feature type="domain" description="Transcriptional repressor PaaX-like N-terminal" evidence="1">
    <location>
        <begin position="40"/>
        <end position="107"/>
    </location>
</feature>
<accession>A0ABV3SDQ9</accession>
<evidence type="ECO:0000313" key="3">
    <source>
        <dbReference type="EMBL" id="MEX0404882.1"/>
    </source>
</evidence>
<dbReference type="SUPFAM" id="SSF46785">
    <property type="entry name" value="Winged helix' DNA-binding domain"/>
    <property type="match status" value="1"/>
</dbReference>
<dbReference type="Gene3D" id="1.20.58.1460">
    <property type="match status" value="1"/>
</dbReference>
<reference evidence="3 4" key="1">
    <citation type="submission" date="2024-05" db="EMBL/GenBank/DDBJ databases">
        <authorList>
            <person name="Jiang F."/>
        </authorList>
    </citation>
    <scope>NUCLEOTIDE SEQUENCE [LARGE SCALE GENOMIC DNA]</scope>
    <source>
        <strain evidence="3 4">LZ166</strain>
    </source>
</reference>
<dbReference type="InterPro" id="IPR012906">
    <property type="entry name" value="PaaX-like_N"/>
</dbReference>
<evidence type="ECO:0000259" key="1">
    <source>
        <dbReference type="Pfam" id="PF07848"/>
    </source>
</evidence>
<feature type="domain" description="Transcriptional repressor PaaX-like C-terminal" evidence="2">
    <location>
        <begin position="199"/>
        <end position="288"/>
    </location>
</feature>